<dbReference type="RefSeq" id="WP_055155077.1">
    <property type="nucleotide sequence ID" value="NZ_CYZU01000069.1"/>
</dbReference>
<organism evidence="2 3">
    <name type="scientific">Faecalicatena contorta</name>
    <dbReference type="NCBI Taxonomy" id="39482"/>
    <lineage>
        <taxon>Bacteria</taxon>
        <taxon>Bacillati</taxon>
        <taxon>Bacillota</taxon>
        <taxon>Clostridia</taxon>
        <taxon>Lachnospirales</taxon>
        <taxon>Lachnospiraceae</taxon>
        <taxon>Faecalicatena</taxon>
    </lineage>
</organism>
<dbReference type="Proteomes" id="UP000095544">
    <property type="component" value="Unassembled WGS sequence"/>
</dbReference>
<keyword evidence="1" id="KW-1133">Transmembrane helix</keyword>
<name>A0A174LK22_9FIRM</name>
<dbReference type="EMBL" id="CYZU01000069">
    <property type="protein sequence ID" value="CUP22957.1"/>
    <property type="molecule type" value="Genomic_DNA"/>
</dbReference>
<protein>
    <submittedName>
        <fullName evidence="2">Uncharacterized protein</fullName>
    </submittedName>
</protein>
<accession>A0A174LK22</accession>
<evidence type="ECO:0000313" key="3">
    <source>
        <dbReference type="Proteomes" id="UP000095544"/>
    </source>
</evidence>
<dbReference type="STRING" id="39482.ERS852491_04600"/>
<keyword evidence="1" id="KW-0812">Transmembrane</keyword>
<gene>
    <name evidence="2" type="ORF">ERS852491_04600</name>
</gene>
<keyword evidence="1" id="KW-0472">Membrane</keyword>
<reference evidence="2 3" key="1">
    <citation type="submission" date="2015-09" db="EMBL/GenBank/DDBJ databases">
        <authorList>
            <consortium name="Pathogen Informatics"/>
        </authorList>
    </citation>
    <scope>NUCLEOTIDE SEQUENCE [LARGE SCALE GENOMIC DNA]</scope>
    <source>
        <strain evidence="2 3">2789STDY5834876</strain>
    </source>
</reference>
<dbReference type="OrthoDB" id="2064109at2"/>
<evidence type="ECO:0000313" key="2">
    <source>
        <dbReference type="EMBL" id="CUP22957.1"/>
    </source>
</evidence>
<feature type="transmembrane region" description="Helical" evidence="1">
    <location>
        <begin position="6"/>
        <end position="25"/>
    </location>
</feature>
<evidence type="ECO:0000256" key="1">
    <source>
        <dbReference type="SAM" id="Phobius"/>
    </source>
</evidence>
<proteinExistence type="predicted"/>
<dbReference type="AlphaFoldDB" id="A0A174LK22"/>
<sequence>MLTNLILGIIVTAGMLYGLYLMRGIDNFMDEEKKLQKKDRKKEYAVIFGKSSGEEKIAGWFEKAGIRPIYLESIYIDKNWKQVNYLAAVSESDIDNLSVCNLFHKMYPGVQMFSICNAKSNMKLYRQSHINVFAEKEELLQRLELLAMENEVGAA</sequence>